<dbReference type="AlphaFoldDB" id="A0A166G0J6"/>
<organism evidence="1">
    <name type="scientific">Daucus carota subsp. sativus</name>
    <name type="common">Carrot</name>
    <dbReference type="NCBI Taxonomy" id="79200"/>
    <lineage>
        <taxon>Eukaryota</taxon>
        <taxon>Viridiplantae</taxon>
        <taxon>Streptophyta</taxon>
        <taxon>Embryophyta</taxon>
        <taxon>Tracheophyta</taxon>
        <taxon>Spermatophyta</taxon>
        <taxon>Magnoliopsida</taxon>
        <taxon>eudicotyledons</taxon>
        <taxon>Gunneridae</taxon>
        <taxon>Pentapetalae</taxon>
        <taxon>asterids</taxon>
        <taxon>campanulids</taxon>
        <taxon>Apiales</taxon>
        <taxon>Apiaceae</taxon>
        <taxon>Apioideae</taxon>
        <taxon>Scandiceae</taxon>
        <taxon>Daucinae</taxon>
        <taxon>Daucus</taxon>
        <taxon>Daucus sect. Daucus</taxon>
    </lineage>
</organism>
<evidence type="ECO:0000313" key="2">
    <source>
        <dbReference type="EMBL" id="WOG81761.1"/>
    </source>
</evidence>
<protein>
    <submittedName>
        <fullName evidence="1">Uncharacterized protein</fullName>
    </submittedName>
</protein>
<dbReference type="EMBL" id="LNRQ01000001">
    <property type="protein sequence ID" value="KZN08409.1"/>
    <property type="molecule type" value="Genomic_DNA"/>
</dbReference>
<accession>A0A166G0J6</accession>
<evidence type="ECO:0000313" key="3">
    <source>
        <dbReference type="Proteomes" id="UP000077755"/>
    </source>
</evidence>
<dbReference type="Proteomes" id="UP000077755">
    <property type="component" value="Chromosome 1"/>
</dbReference>
<reference evidence="2" key="2">
    <citation type="submission" date="2022-03" db="EMBL/GenBank/DDBJ databases">
        <title>Draft title - Genomic analysis of global carrot germplasm unveils the trajectory of domestication and the origin of high carotenoid orange carrot.</title>
        <authorList>
            <person name="Iorizzo M."/>
            <person name="Ellison S."/>
            <person name="Senalik D."/>
            <person name="Macko-Podgorni A."/>
            <person name="Grzebelus D."/>
            <person name="Bostan H."/>
            <person name="Rolling W."/>
            <person name="Curaba J."/>
            <person name="Simon P."/>
        </authorList>
    </citation>
    <scope>NUCLEOTIDE SEQUENCE</scope>
    <source>
        <tissue evidence="2">Leaf</tissue>
    </source>
</reference>
<gene>
    <name evidence="1" type="ORF">DCAR_000955</name>
    <name evidence="2" type="ORF">DCAR_0100912</name>
</gene>
<evidence type="ECO:0000313" key="1">
    <source>
        <dbReference type="EMBL" id="KZN08409.1"/>
    </source>
</evidence>
<sequence>MEPIEIDGFGFGSGDEVTEHSESQLNIELIKQFKQVSWPAGQEFGVIDRLKNEKANDVA</sequence>
<keyword evidence="3" id="KW-1185">Reference proteome</keyword>
<name>A0A166G0J6_DAUCS</name>
<reference evidence="1" key="1">
    <citation type="journal article" date="2016" name="Nat. Genet.">
        <title>A high-quality carrot genome assembly provides new insights into carotenoid accumulation and asterid genome evolution.</title>
        <authorList>
            <person name="Iorizzo M."/>
            <person name="Ellison S."/>
            <person name="Senalik D."/>
            <person name="Zeng P."/>
            <person name="Satapoomin P."/>
            <person name="Huang J."/>
            <person name="Bowman M."/>
            <person name="Iovene M."/>
            <person name="Sanseverino W."/>
            <person name="Cavagnaro P."/>
            <person name="Yildiz M."/>
            <person name="Macko-Podgorni A."/>
            <person name="Moranska E."/>
            <person name="Grzebelus E."/>
            <person name="Grzebelus D."/>
            <person name="Ashrafi H."/>
            <person name="Zheng Z."/>
            <person name="Cheng S."/>
            <person name="Spooner D."/>
            <person name="Van Deynze A."/>
            <person name="Simon P."/>
        </authorList>
    </citation>
    <scope>NUCLEOTIDE SEQUENCE [LARGE SCALE GENOMIC DNA]</scope>
    <source>
        <tissue evidence="1">Leaf</tissue>
    </source>
</reference>
<dbReference type="EMBL" id="CP093343">
    <property type="protein sequence ID" value="WOG81761.1"/>
    <property type="molecule type" value="Genomic_DNA"/>
</dbReference>
<dbReference type="Gramene" id="KZN08409">
    <property type="protein sequence ID" value="KZN08409"/>
    <property type="gene ID" value="DCAR_000955"/>
</dbReference>
<proteinExistence type="predicted"/>